<evidence type="ECO:0000313" key="2">
    <source>
        <dbReference type="Proteomes" id="UP001281447"/>
    </source>
</evidence>
<evidence type="ECO:0000313" key="1">
    <source>
        <dbReference type="EMBL" id="MDY0396360.1"/>
    </source>
</evidence>
<dbReference type="EMBL" id="JAWDIP010000004">
    <property type="protein sequence ID" value="MDY0396360.1"/>
    <property type="molecule type" value="Genomic_DNA"/>
</dbReference>
<comment type="caution">
    <text evidence="1">The sequence shown here is derived from an EMBL/GenBank/DDBJ whole genome shotgun (WGS) entry which is preliminary data.</text>
</comment>
<dbReference type="Proteomes" id="UP001281447">
    <property type="component" value="Unassembled WGS sequence"/>
</dbReference>
<proteinExistence type="predicted"/>
<organism evidence="1 2">
    <name type="scientific">Tigheibacillus halophilus</name>
    <dbReference type="NCBI Taxonomy" id="361280"/>
    <lineage>
        <taxon>Bacteria</taxon>
        <taxon>Bacillati</taxon>
        <taxon>Bacillota</taxon>
        <taxon>Bacilli</taxon>
        <taxon>Bacillales</taxon>
        <taxon>Bacillaceae</taxon>
        <taxon>Tigheibacillus</taxon>
    </lineage>
</organism>
<gene>
    <name evidence="1" type="ORF">RWE15_21035</name>
</gene>
<protein>
    <submittedName>
        <fullName evidence="1">Uncharacterized protein</fullName>
    </submittedName>
</protein>
<accession>A0ABU5CAT9</accession>
<name>A0ABU5CAT9_9BACI</name>
<sequence length="67" mass="7002">MLLRAFGKSAQKVKKGMLVGGLAAIVVLIAAVSLLAGKTSYTPLYNNLSAQEVAQIKAELDNKKGTV</sequence>
<keyword evidence="2" id="KW-1185">Reference proteome</keyword>
<reference evidence="1 2" key="1">
    <citation type="submission" date="2023-10" db="EMBL/GenBank/DDBJ databases">
        <title>Virgibacillus halophilus 5B73C genome.</title>
        <authorList>
            <person name="Miliotis G."/>
            <person name="Sengupta P."/>
            <person name="Hameed A."/>
            <person name="Chuvochina M."/>
            <person name="Mcdonagh F."/>
            <person name="Simpson A.C."/>
            <person name="Singh N.K."/>
            <person name="Rekha P.D."/>
            <person name="Raman K."/>
            <person name="Hugenholtz P."/>
            <person name="Venkateswaran K."/>
        </authorList>
    </citation>
    <scope>NUCLEOTIDE SEQUENCE [LARGE SCALE GENOMIC DNA]</scope>
    <source>
        <strain evidence="1 2">5B73C</strain>
    </source>
</reference>